<protein>
    <submittedName>
        <fullName evidence="1">Uncharacterized protein</fullName>
    </submittedName>
</protein>
<sequence length="336" mass="38367">MRRGAAASCENAGDTCRIKPRDVGRTDFIHHQNVRLLRLTRRFNTAQSRQHPATNVTQVGSAFSQQCVLQRFLLFCCSFDHRHPRRFRAFALLEAGIDFIGQFRVVEHLLMRDENLANRFGGAAFDQPFDVASYVRQRLPQTLALNGRRFTAQRIFDHLLHLNMRRADGDAGGRGDRLNQAAGGRCEQYFSDIREHFRLLTDSGQWLDFFAKAFFDGSQQGRQRIGGNVRFGNELQHLTATGAKAEQFAQTLHRHRAVLTVDNPHADFAIKTFRQLREDLRRPRVQTMGIGQGDSRTRPIDGQFAAEHFKDFSAAGRSTQFVAATFDQQRAQTFEQ</sequence>
<dbReference type="EMBL" id="CABVGX010000015">
    <property type="protein sequence ID" value="VVM80387.1"/>
    <property type="molecule type" value="Genomic_DNA"/>
</dbReference>
<evidence type="ECO:0000313" key="1">
    <source>
        <dbReference type="EMBL" id="VVM80387.1"/>
    </source>
</evidence>
<dbReference type="Proteomes" id="UP000325607">
    <property type="component" value="Unassembled WGS sequence"/>
</dbReference>
<reference evidence="1 2" key="1">
    <citation type="submission" date="2019-09" db="EMBL/GenBank/DDBJ databases">
        <authorList>
            <person name="Chandra G."/>
            <person name="Truman W A."/>
        </authorList>
    </citation>
    <scope>NUCLEOTIDE SEQUENCE [LARGE SCALE GENOMIC DNA]</scope>
    <source>
        <strain evidence="1">PS645</strain>
    </source>
</reference>
<organism evidence="1 2">
    <name type="scientific">Pseudomonas fluorescens</name>
    <dbReference type="NCBI Taxonomy" id="294"/>
    <lineage>
        <taxon>Bacteria</taxon>
        <taxon>Pseudomonadati</taxon>
        <taxon>Pseudomonadota</taxon>
        <taxon>Gammaproteobacteria</taxon>
        <taxon>Pseudomonadales</taxon>
        <taxon>Pseudomonadaceae</taxon>
        <taxon>Pseudomonas</taxon>
    </lineage>
</organism>
<accession>A0A5E6SIZ5</accession>
<gene>
    <name evidence="1" type="ORF">PS645_02234</name>
</gene>
<proteinExistence type="predicted"/>
<evidence type="ECO:0000313" key="2">
    <source>
        <dbReference type="Proteomes" id="UP000325607"/>
    </source>
</evidence>
<dbReference type="AlphaFoldDB" id="A0A5E6SIZ5"/>
<name>A0A5E6SIZ5_PSEFL</name>